<evidence type="ECO:0000313" key="3">
    <source>
        <dbReference type="Proteomes" id="UP000249829"/>
    </source>
</evidence>
<dbReference type="AlphaFoldDB" id="A0A2V5H1K2"/>
<protein>
    <submittedName>
        <fullName evidence="2">Uncharacterized protein</fullName>
    </submittedName>
</protein>
<feature type="compositionally biased region" description="Low complexity" evidence="1">
    <location>
        <begin position="59"/>
        <end position="74"/>
    </location>
</feature>
<sequence>MPAVLPSDYTLHRGYPAVESYLHLRRTKEHPQSPTAQQAESALQGSWYGCYITYTAPASASASPTTPNNPTTNPETQETGEVVAMARLVSDGIYTFHLTDLLIAADHKYKKLGNVIVAHLRERIREYVTGLGMGGQGEDKEEEAALRCTEVTMLVHAWPEEHEIYYAEGFVEAWPPARGMVLDWRQIDDFDSVE</sequence>
<gene>
    <name evidence="2" type="ORF">BO99DRAFT_404309</name>
</gene>
<accession>A0A2V5H1K2</accession>
<dbReference type="UniPathway" id="UPA00113">
    <property type="reaction ID" value="UER00529"/>
</dbReference>
<evidence type="ECO:0000256" key="1">
    <source>
        <dbReference type="SAM" id="MobiDB-lite"/>
    </source>
</evidence>
<dbReference type="GO" id="GO:0006048">
    <property type="term" value="P:UDP-N-acetylglucosamine biosynthetic process"/>
    <property type="evidence" value="ECO:0007669"/>
    <property type="project" value="UniProtKB-UniPathway"/>
</dbReference>
<proteinExistence type="predicted"/>
<feature type="region of interest" description="Disordered" evidence="1">
    <location>
        <begin position="59"/>
        <end position="78"/>
    </location>
</feature>
<name>A0A2V5H1K2_ASPV1</name>
<dbReference type="Proteomes" id="UP000249829">
    <property type="component" value="Unassembled WGS sequence"/>
</dbReference>
<dbReference type="Gene3D" id="3.40.630.30">
    <property type="match status" value="1"/>
</dbReference>
<dbReference type="EMBL" id="KZ825156">
    <property type="protein sequence ID" value="PYI17441.1"/>
    <property type="molecule type" value="Genomic_DNA"/>
</dbReference>
<organism evidence="2 3">
    <name type="scientific">Aspergillus violaceofuscus (strain CBS 115571)</name>
    <dbReference type="NCBI Taxonomy" id="1450538"/>
    <lineage>
        <taxon>Eukaryota</taxon>
        <taxon>Fungi</taxon>
        <taxon>Dikarya</taxon>
        <taxon>Ascomycota</taxon>
        <taxon>Pezizomycotina</taxon>
        <taxon>Eurotiomycetes</taxon>
        <taxon>Eurotiomycetidae</taxon>
        <taxon>Eurotiales</taxon>
        <taxon>Aspergillaceae</taxon>
        <taxon>Aspergillus</taxon>
    </lineage>
</organism>
<reference evidence="2 3" key="1">
    <citation type="submission" date="2018-02" db="EMBL/GenBank/DDBJ databases">
        <title>The genomes of Aspergillus section Nigri reveals drivers in fungal speciation.</title>
        <authorList>
            <consortium name="DOE Joint Genome Institute"/>
            <person name="Vesth T.C."/>
            <person name="Nybo J."/>
            <person name="Theobald S."/>
            <person name="Brandl J."/>
            <person name="Frisvad J.C."/>
            <person name="Nielsen K.F."/>
            <person name="Lyhne E.K."/>
            <person name="Kogle M.E."/>
            <person name="Kuo A."/>
            <person name="Riley R."/>
            <person name="Clum A."/>
            <person name="Nolan M."/>
            <person name="Lipzen A."/>
            <person name="Salamov A."/>
            <person name="Henrissat B."/>
            <person name="Wiebenga A."/>
            <person name="De vries R.P."/>
            <person name="Grigoriev I.V."/>
            <person name="Mortensen U.H."/>
            <person name="Andersen M.R."/>
            <person name="Baker S.E."/>
        </authorList>
    </citation>
    <scope>NUCLEOTIDE SEQUENCE [LARGE SCALE GENOMIC DNA]</scope>
    <source>
        <strain evidence="2 3">CBS 115571</strain>
    </source>
</reference>
<dbReference type="STRING" id="1450538.A0A2V5H1K2"/>
<evidence type="ECO:0000313" key="2">
    <source>
        <dbReference type="EMBL" id="PYI17441.1"/>
    </source>
</evidence>
<keyword evidence="3" id="KW-1185">Reference proteome</keyword>